<sequence>MFLAKEFLPEPGLDWSLKGFTPAEFAKVGQLGEKVDVADDTLMARNKSIPEMARNESSIPDNVEEQSKPKTKEELELEKEKKLMARERKILEADWIPDNTNDFDRLVTGSPNSSILWIRYITFFLEQNDIDKARAVAERALSVINFREEDEIFNVWTAYLNLEGNFGTSESLKAVFANAVRNTDPLKMYKQMVKIYQKLEKIEVCFMCT</sequence>
<dbReference type="GO" id="GO:0032040">
    <property type="term" value="C:small-subunit processome"/>
    <property type="evidence" value="ECO:0007669"/>
    <property type="project" value="TreeGrafter"/>
</dbReference>
<dbReference type="Proteomes" id="UP000280834">
    <property type="component" value="Unassembled WGS sequence"/>
</dbReference>
<feature type="region of interest" description="Disordered" evidence="2">
    <location>
        <begin position="49"/>
        <end position="72"/>
    </location>
</feature>
<evidence type="ECO:0000259" key="3">
    <source>
        <dbReference type="Pfam" id="PF23231"/>
    </source>
</evidence>
<proteinExistence type="predicted"/>
<protein>
    <submittedName>
        <fullName evidence="6">Suf domain-containing protein</fullName>
    </submittedName>
</protein>
<evidence type="ECO:0000313" key="5">
    <source>
        <dbReference type="Proteomes" id="UP000280834"/>
    </source>
</evidence>
<dbReference type="InterPro" id="IPR011990">
    <property type="entry name" value="TPR-like_helical_dom_sf"/>
</dbReference>
<organism evidence="6">
    <name type="scientific">Brugia timori</name>
    <dbReference type="NCBI Taxonomy" id="42155"/>
    <lineage>
        <taxon>Eukaryota</taxon>
        <taxon>Metazoa</taxon>
        <taxon>Ecdysozoa</taxon>
        <taxon>Nematoda</taxon>
        <taxon>Chromadorea</taxon>
        <taxon>Rhabditida</taxon>
        <taxon>Spirurina</taxon>
        <taxon>Spiruromorpha</taxon>
        <taxon>Filarioidea</taxon>
        <taxon>Onchocercidae</taxon>
        <taxon>Brugia</taxon>
    </lineage>
</organism>
<reference evidence="6" key="1">
    <citation type="submission" date="2017-02" db="UniProtKB">
        <authorList>
            <consortium name="WormBaseParasite"/>
        </authorList>
    </citation>
    <scope>IDENTIFICATION</scope>
</reference>
<reference evidence="4 5" key="2">
    <citation type="submission" date="2018-11" db="EMBL/GenBank/DDBJ databases">
        <authorList>
            <consortium name="Pathogen Informatics"/>
        </authorList>
    </citation>
    <scope>NUCLEOTIDE SEQUENCE [LARGE SCALE GENOMIC DNA]</scope>
</reference>
<dbReference type="InterPro" id="IPR055430">
    <property type="entry name" value="HAT_Syf1_CNRKL1_C"/>
</dbReference>
<dbReference type="PANTHER" id="PTHR23270:SF10">
    <property type="entry name" value="PROTEIN RRP5 HOMOLOG"/>
    <property type="match status" value="1"/>
</dbReference>
<evidence type="ECO:0000256" key="1">
    <source>
        <dbReference type="ARBA" id="ARBA00022737"/>
    </source>
</evidence>
<dbReference type="Gene3D" id="1.25.40.10">
    <property type="entry name" value="Tetratricopeptide repeat domain"/>
    <property type="match status" value="1"/>
</dbReference>
<keyword evidence="5" id="KW-1185">Reference proteome</keyword>
<gene>
    <name evidence="4" type="ORF">BTMF_LOCUS4541</name>
</gene>
<name>A0A0R3QFW5_9BILA</name>
<keyword evidence="1" id="KW-0677">Repeat</keyword>
<dbReference type="GO" id="GO:0003723">
    <property type="term" value="F:RNA binding"/>
    <property type="evidence" value="ECO:0007669"/>
    <property type="project" value="TreeGrafter"/>
</dbReference>
<dbReference type="AlphaFoldDB" id="A0A0R3QFW5"/>
<dbReference type="SUPFAM" id="SSF48452">
    <property type="entry name" value="TPR-like"/>
    <property type="match status" value="1"/>
</dbReference>
<dbReference type="STRING" id="42155.A0A0R3QFW5"/>
<dbReference type="EMBL" id="UZAG01004531">
    <property type="protein sequence ID" value="VDO16958.1"/>
    <property type="molecule type" value="Genomic_DNA"/>
</dbReference>
<evidence type="ECO:0000256" key="2">
    <source>
        <dbReference type="SAM" id="MobiDB-lite"/>
    </source>
</evidence>
<dbReference type="PANTHER" id="PTHR23270">
    <property type="entry name" value="PROGRAMMED CELL DEATH PROTEIN 11 PRE-RRNA PROCESSING PROTEIN RRP5"/>
    <property type="match status" value="1"/>
</dbReference>
<evidence type="ECO:0000313" key="6">
    <source>
        <dbReference type="WBParaSite" id="BTMF_0000526301-mRNA-1"/>
    </source>
</evidence>
<dbReference type="Pfam" id="PF23231">
    <property type="entry name" value="HAT_Syf1_CNRKL1_C"/>
    <property type="match status" value="1"/>
</dbReference>
<feature type="domain" description="Pre-mRNA-splicing factor Syf1/CRNKL1-like C-terminal HAT-repeats" evidence="3">
    <location>
        <begin position="113"/>
        <end position="183"/>
    </location>
</feature>
<dbReference type="InterPro" id="IPR045209">
    <property type="entry name" value="Rrp5"/>
</dbReference>
<accession>A0A0R3QFW5</accession>
<dbReference type="WBParaSite" id="BTMF_0000526301-mRNA-1">
    <property type="protein sequence ID" value="BTMF_0000526301-mRNA-1"/>
    <property type="gene ID" value="BTMF_0000526301"/>
</dbReference>
<dbReference type="GO" id="GO:0006364">
    <property type="term" value="P:rRNA processing"/>
    <property type="evidence" value="ECO:0007669"/>
    <property type="project" value="InterPro"/>
</dbReference>
<evidence type="ECO:0000313" key="4">
    <source>
        <dbReference type="EMBL" id="VDO16958.1"/>
    </source>
</evidence>